<evidence type="ECO:0000313" key="4">
    <source>
        <dbReference type="Proteomes" id="UP001208935"/>
    </source>
</evidence>
<feature type="compositionally biased region" description="Basic and acidic residues" evidence="1">
    <location>
        <begin position="253"/>
        <end position="271"/>
    </location>
</feature>
<comment type="caution">
    <text evidence="3">The sequence shown here is derived from an EMBL/GenBank/DDBJ whole genome shotgun (WGS) entry which is preliminary data.</text>
</comment>
<dbReference type="Proteomes" id="UP001208935">
    <property type="component" value="Unassembled WGS sequence"/>
</dbReference>
<evidence type="ECO:0000256" key="1">
    <source>
        <dbReference type="SAM" id="MobiDB-lite"/>
    </source>
</evidence>
<protein>
    <submittedName>
        <fullName evidence="3">DUF4145 domain-containing protein</fullName>
    </submittedName>
</protein>
<feature type="region of interest" description="Disordered" evidence="1">
    <location>
        <begin position="247"/>
        <end position="271"/>
    </location>
</feature>
<sequence>MDRELFSEEHFFKEAVPKYRCPRCGLFLTMDNLVVKETAETKADRLADPAPDRVEQTFRADFTCEKEQCGEVVFCVGKGFGGELQWDDPSGSHSQWVETLVPTFFQPHLMMFMVPEDTPEKVRGCVHASFRVFFSSPGNALNELRNALESLMDHLQVARKIRDTRKPLSSETQPLRKLSLHERIERLPKEHAGYKSLLLAQKWIGNAGTHGDPIKRDDVLDGYKLLEHVLDGIFSLHPMATNINENKAPQSISREREATRSFLRESETYTK</sequence>
<feature type="domain" description="DUF4145" evidence="2">
    <location>
        <begin position="130"/>
        <end position="227"/>
    </location>
</feature>
<gene>
    <name evidence="3" type="ORF">D5039_21065</name>
</gene>
<dbReference type="InterPro" id="IPR025285">
    <property type="entry name" value="DUF4145"/>
</dbReference>
<proteinExistence type="predicted"/>
<name>A0ABT3KYZ7_9BURK</name>
<dbReference type="Pfam" id="PF13643">
    <property type="entry name" value="DUF4145"/>
    <property type="match status" value="1"/>
</dbReference>
<evidence type="ECO:0000259" key="2">
    <source>
        <dbReference type="Pfam" id="PF13643"/>
    </source>
</evidence>
<accession>A0ABT3KYZ7</accession>
<dbReference type="EMBL" id="QZCW01000005">
    <property type="protein sequence ID" value="MCW5323544.1"/>
    <property type="molecule type" value="Genomic_DNA"/>
</dbReference>
<keyword evidence="4" id="KW-1185">Reference proteome</keyword>
<dbReference type="RefSeq" id="WP_265283353.1">
    <property type="nucleotide sequence ID" value="NZ_QZCW01000005.1"/>
</dbReference>
<reference evidence="4" key="1">
    <citation type="submission" date="2023-07" db="EMBL/GenBank/DDBJ databases">
        <title>Verminephrobacter genomes.</title>
        <authorList>
            <person name="Lund M.B."/>
        </authorList>
    </citation>
    <scope>NUCLEOTIDE SEQUENCE [LARGE SCALE GENOMIC DNA]</scope>
    <source>
        <strain evidence="4">AtM5-05</strain>
    </source>
</reference>
<organism evidence="3 4">
    <name type="scientific">Verminephrobacter aporrectodeae subsp. tuberculatae</name>
    <dbReference type="NCBI Taxonomy" id="1110392"/>
    <lineage>
        <taxon>Bacteria</taxon>
        <taxon>Pseudomonadati</taxon>
        <taxon>Pseudomonadota</taxon>
        <taxon>Betaproteobacteria</taxon>
        <taxon>Burkholderiales</taxon>
        <taxon>Comamonadaceae</taxon>
        <taxon>Verminephrobacter</taxon>
    </lineage>
</organism>
<evidence type="ECO:0000313" key="3">
    <source>
        <dbReference type="EMBL" id="MCW5323544.1"/>
    </source>
</evidence>